<evidence type="ECO:0000259" key="1">
    <source>
        <dbReference type="Pfam" id="PF06850"/>
    </source>
</evidence>
<dbReference type="InterPro" id="IPR010915">
    <property type="entry name" value="PHB_depoly_PhaZ"/>
</dbReference>
<protein>
    <submittedName>
        <fullName evidence="2">Polyhydroxyalkanoate depolymerase, intracellular</fullName>
    </submittedName>
</protein>
<proteinExistence type="predicted"/>
<dbReference type="PANTHER" id="PTHR36837:SF4">
    <property type="entry name" value="BLR0908 PROTEIN"/>
    <property type="match status" value="1"/>
</dbReference>
<dbReference type="InterPro" id="IPR029058">
    <property type="entry name" value="AB_hydrolase_fold"/>
</dbReference>
<reference evidence="2 3" key="1">
    <citation type="submission" date="2019-03" db="EMBL/GenBank/DDBJ databases">
        <authorList>
            <person name="Kox A.R. M."/>
        </authorList>
    </citation>
    <scope>NUCLEOTIDE SEQUENCE [LARGE SCALE GENOMIC DNA]</scope>
    <source>
        <strain evidence="2">MTUNDRAET4 annotated genome</strain>
    </source>
</reference>
<dbReference type="EMBL" id="LR536450">
    <property type="protein sequence ID" value="VFU08102.1"/>
    <property type="molecule type" value="Genomic_DNA"/>
</dbReference>
<dbReference type="KEGG" id="mtun:MTUNDRAET4_1209"/>
<dbReference type="RefSeq" id="WP_197731950.1">
    <property type="nucleotide sequence ID" value="NZ_CP139089.1"/>
</dbReference>
<dbReference type="SUPFAM" id="SSF53474">
    <property type="entry name" value="alpha/beta-Hydrolases"/>
    <property type="match status" value="1"/>
</dbReference>
<evidence type="ECO:0000313" key="3">
    <source>
        <dbReference type="Proteomes" id="UP000294360"/>
    </source>
</evidence>
<dbReference type="Proteomes" id="UP000294360">
    <property type="component" value="Chromosome"/>
</dbReference>
<name>A0A4U8Z0J4_METTU</name>
<accession>A0A4U8Z0J4</accession>
<dbReference type="AlphaFoldDB" id="A0A4U8Z0J4"/>
<feature type="domain" description="PHB de-polymerase C-terminal" evidence="1">
    <location>
        <begin position="203"/>
        <end position="403"/>
    </location>
</feature>
<dbReference type="PIRSF" id="PIRSF020818">
    <property type="entry name" value="PHB_depoly_PhaZ"/>
    <property type="match status" value="1"/>
</dbReference>
<dbReference type="PANTHER" id="PTHR36837">
    <property type="entry name" value="POLY(3-HYDROXYALKANOATE) POLYMERASE SUBUNIT PHAC"/>
    <property type="match status" value="1"/>
</dbReference>
<sequence length="406" mass="45297">MMYEAYGAQASILDFFRPIAAAAGALMRQPMPFFGQHFSVRKFAGVLETFANLAITHSRLPFDVTEVSDGGRVVPVTEEVVASTPFASLLRFRKDVDAPQPRVLIVAPMSGHFATLLKATVKTMLAHHDVYITDWHNIRDVPLAAGEFGFDTYVDHVIEFLQVMGPGSHVVAVCQPCVAVLAAVSIMAENGDAAQPRSMTLMAGPIDTRVNPTKVNELAKTKPIEWFEKNLIADVPVAYKGARRKVYPGFMQLAAFVSMNPDRHMQSFKDMAQAHADNDMTKFQFIKSFYEEYFAVMDLPAEFYLPTVQMVFQDHLLPLGKLRVHDRAVKPAAIRRTALLTIEGERDDICGLGQTLAAQDLCTGLRQYMKSHHVQTGVGHYGTFSGRRWTNEIYPKLRDVIEMTNN</sequence>
<organism evidence="2 3">
    <name type="scientific">Methylocella tundrae</name>
    <dbReference type="NCBI Taxonomy" id="227605"/>
    <lineage>
        <taxon>Bacteria</taxon>
        <taxon>Pseudomonadati</taxon>
        <taxon>Pseudomonadota</taxon>
        <taxon>Alphaproteobacteria</taxon>
        <taxon>Hyphomicrobiales</taxon>
        <taxon>Beijerinckiaceae</taxon>
        <taxon>Methylocella</taxon>
    </lineage>
</organism>
<gene>
    <name evidence="2" type="ORF">MTUNDRAET4_1209</name>
</gene>
<evidence type="ECO:0000313" key="2">
    <source>
        <dbReference type="EMBL" id="VFU08102.1"/>
    </source>
</evidence>
<dbReference type="NCBIfam" id="TIGR01849">
    <property type="entry name" value="PHB_depoly_PhaZ"/>
    <property type="match status" value="1"/>
</dbReference>
<dbReference type="InterPro" id="IPR009656">
    <property type="entry name" value="PHB_depo_C"/>
</dbReference>
<dbReference type="InterPro" id="IPR051321">
    <property type="entry name" value="PHA/PHB_synthase"/>
</dbReference>
<dbReference type="Pfam" id="PF06850">
    <property type="entry name" value="PHB_depo_C"/>
    <property type="match status" value="1"/>
</dbReference>